<feature type="chain" id="PRO_5041987877" description="Apple domain-containing protein" evidence="1">
    <location>
        <begin position="25"/>
        <end position="471"/>
    </location>
</feature>
<evidence type="ECO:0000313" key="2">
    <source>
        <dbReference type="EMBL" id="KAK2147901.1"/>
    </source>
</evidence>
<protein>
    <recommendedName>
        <fullName evidence="4">Apple domain-containing protein</fullName>
    </recommendedName>
</protein>
<name>A0AAD9J7G7_9ANNE</name>
<feature type="signal peptide" evidence="1">
    <location>
        <begin position="1"/>
        <end position="24"/>
    </location>
</feature>
<evidence type="ECO:0000256" key="1">
    <source>
        <dbReference type="SAM" id="SignalP"/>
    </source>
</evidence>
<comment type="caution">
    <text evidence="2">The sequence shown here is derived from an EMBL/GenBank/DDBJ whole genome shotgun (WGS) entry which is preliminary data.</text>
</comment>
<evidence type="ECO:0008006" key="4">
    <source>
        <dbReference type="Google" id="ProtNLM"/>
    </source>
</evidence>
<keyword evidence="3" id="KW-1185">Reference proteome</keyword>
<gene>
    <name evidence="2" type="ORF">LSH36_530g03020</name>
</gene>
<accession>A0AAD9J7G7</accession>
<proteinExistence type="predicted"/>
<dbReference type="Proteomes" id="UP001208570">
    <property type="component" value="Unassembled WGS sequence"/>
</dbReference>
<dbReference type="EMBL" id="JAODUP010000530">
    <property type="protein sequence ID" value="KAK2147901.1"/>
    <property type="molecule type" value="Genomic_DNA"/>
</dbReference>
<dbReference type="AlphaFoldDB" id="A0AAD9J7G7"/>
<organism evidence="2 3">
    <name type="scientific">Paralvinella palmiformis</name>
    <dbReference type="NCBI Taxonomy" id="53620"/>
    <lineage>
        <taxon>Eukaryota</taxon>
        <taxon>Metazoa</taxon>
        <taxon>Spiralia</taxon>
        <taxon>Lophotrochozoa</taxon>
        <taxon>Annelida</taxon>
        <taxon>Polychaeta</taxon>
        <taxon>Sedentaria</taxon>
        <taxon>Canalipalpata</taxon>
        <taxon>Terebellida</taxon>
        <taxon>Terebelliformia</taxon>
        <taxon>Alvinellidae</taxon>
        <taxon>Paralvinella</taxon>
    </lineage>
</organism>
<keyword evidence="1" id="KW-0732">Signal</keyword>
<sequence>MKLFEPSKLLITLLHLFILDLVICSLAVNRVPRSCEESLAFGRNYTGLHTLRSLDGANYTAFCQFEASTHTGLTFVSKFAVAYHDLDIHLMFTDRDHVVVRFINNDDIQSEAILRQLPEYVDTLLGIQQSTADTYTDPMYTDRFGHKFLLLGFLHRDQANRKSMSQGWMSNGREIRYTNCDGHANNYMIFYPDVGVGDKPSNIYYEIVTTYLNSRIATKLEHYLSRIYEFNYTGEMHFGGCGALSCSRYWNIKGLALGLPFRSLPGNHSDTYKQLKDPLSWPCPCAISDVIAQVTRLRCAELCTERTECMTFAIDGANSSSTFGSGISRKPRSCEESLAFGNNFTGIHTLQSLDGAKYITFCQFDHVTRTGLTFVSKYGVQYNELELDLMFTDRGHVVVRFLNNDCTQSEAVLAQLQQYAHIPLGIQQNTSINYTNPKFTSNFGAQFLLLGFPHNDQANKKGMLQGLVSNG</sequence>
<reference evidence="2" key="1">
    <citation type="journal article" date="2023" name="Mol. Biol. Evol.">
        <title>Third-Generation Sequencing Reveals the Adaptive Role of the Epigenome in Three Deep-Sea Polychaetes.</title>
        <authorList>
            <person name="Perez M."/>
            <person name="Aroh O."/>
            <person name="Sun Y."/>
            <person name="Lan Y."/>
            <person name="Juniper S.K."/>
            <person name="Young C.R."/>
            <person name="Angers B."/>
            <person name="Qian P.Y."/>
        </authorList>
    </citation>
    <scope>NUCLEOTIDE SEQUENCE</scope>
    <source>
        <strain evidence="2">P08H-3</strain>
    </source>
</reference>
<evidence type="ECO:0000313" key="3">
    <source>
        <dbReference type="Proteomes" id="UP001208570"/>
    </source>
</evidence>